<dbReference type="InterPro" id="IPR022781">
    <property type="entry name" value="Flagellar_biosynth_FliO"/>
</dbReference>
<evidence type="ECO:0000313" key="9">
    <source>
        <dbReference type="Proteomes" id="UP001484097"/>
    </source>
</evidence>
<gene>
    <name evidence="8" type="ORF">ABDK96_08970</name>
</gene>
<accession>A0ABV0IJZ4</accession>
<dbReference type="Proteomes" id="UP001484097">
    <property type="component" value="Unassembled WGS sequence"/>
</dbReference>
<proteinExistence type="predicted"/>
<feature type="region of interest" description="Disordered" evidence="6">
    <location>
        <begin position="95"/>
        <end position="120"/>
    </location>
</feature>
<comment type="subcellular location">
    <subcellularLocation>
        <location evidence="1">Cell membrane</location>
    </subcellularLocation>
</comment>
<dbReference type="RefSeq" id="WP_347920460.1">
    <property type="nucleotide sequence ID" value="NZ_JBDXMX010000003.1"/>
</dbReference>
<dbReference type="EMBL" id="JBDXMX010000003">
    <property type="protein sequence ID" value="MEO9247810.1"/>
    <property type="molecule type" value="Genomic_DNA"/>
</dbReference>
<keyword evidence="4 7" id="KW-1133">Transmembrane helix</keyword>
<keyword evidence="8" id="KW-0966">Cell projection</keyword>
<evidence type="ECO:0000256" key="6">
    <source>
        <dbReference type="SAM" id="MobiDB-lite"/>
    </source>
</evidence>
<keyword evidence="3 7" id="KW-0812">Transmembrane</keyword>
<evidence type="ECO:0000256" key="3">
    <source>
        <dbReference type="ARBA" id="ARBA00022692"/>
    </source>
</evidence>
<evidence type="ECO:0000256" key="2">
    <source>
        <dbReference type="ARBA" id="ARBA00022475"/>
    </source>
</evidence>
<protein>
    <submittedName>
        <fullName evidence="8">Flagellar biosynthetic protein FliO</fullName>
    </submittedName>
</protein>
<evidence type="ECO:0000313" key="8">
    <source>
        <dbReference type="EMBL" id="MEO9247810.1"/>
    </source>
</evidence>
<organism evidence="8 9">
    <name type="scientific">Citricoccus nitrophenolicus</name>
    <dbReference type="NCBI Taxonomy" id="863575"/>
    <lineage>
        <taxon>Bacteria</taxon>
        <taxon>Bacillati</taxon>
        <taxon>Actinomycetota</taxon>
        <taxon>Actinomycetes</taxon>
        <taxon>Micrococcales</taxon>
        <taxon>Micrococcaceae</taxon>
        <taxon>Citricoccus</taxon>
    </lineage>
</organism>
<keyword evidence="8" id="KW-0282">Flagellum</keyword>
<name>A0ABV0IJZ4_9MICC</name>
<keyword evidence="5 7" id="KW-0472">Membrane</keyword>
<dbReference type="Pfam" id="PF04347">
    <property type="entry name" value="FliO"/>
    <property type="match status" value="1"/>
</dbReference>
<keyword evidence="2" id="KW-1003">Cell membrane</keyword>
<feature type="transmembrane region" description="Helical" evidence="7">
    <location>
        <begin position="6"/>
        <end position="23"/>
    </location>
</feature>
<evidence type="ECO:0000256" key="5">
    <source>
        <dbReference type="ARBA" id="ARBA00023136"/>
    </source>
</evidence>
<evidence type="ECO:0000256" key="1">
    <source>
        <dbReference type="ARBA" id="ARBA00004236"/>
    </source>
</evidence>
<evidence type="ECO:0000256" key="4">
    <source>
        <dbReference type="ARBA" id="ARBA00022989"/>
    </source>
</evidence>
<reference evidence="8 9" key="1">
    <citation type="submission" date="2024-05" db="EMBL/GenBank/DDBJ databases">
        <authorList>
            <person name="Yi C."/>
        </authorList>
    </citation>
    <scope>NUCLEOTIDE SEQUENCE [LARGE SCALE GENOMIC DNA]</scope>
    <source>
        <strain evidence="8 9">XS13</strain>
    </source>
</reference>
<comment type="caution">
    <text evidence="8">The sequence shown here is derived from an EMBL/GenBank/DDBJ whole genome shotgun (WGS) entry which is preliminary data.</text>
</comment>
<sequence>MGFGQILQVVLSLGIVALALYLSTRLARRRFGAGGEAALRVVSRQAVSRTQNLVVVEANGHRHLVAFTEGGAHTVETWEAPEPEAVPAAAAAVSARATTSRTGQAAHREPAPGHPAAGGFAARLAALTAGTQWSGLSRTSSGSEGPRP</sequence>
<evidence type="ECO:0000256" key="7">
    <source>
        <dbReference type="SAM" id="Phobius"/>
    </source>
</evidence>
<keyword evidence="8" id="KW-0969">Cilium</keyword>
<keyword evidence="9" id="KW-1185">Reference proteome</keyword>